<keyword evidence="3 10" id="KW-1134">Transmembrane beta strand</keyword>
<dbReference type="SUPFAM" id="SSF49464">
    <property type="entry name" value="Carboxypeptidase regulatory domain-like"/>
    <property type="match status" value="1"/>
</dbReference>
<keyword evidence="15" id="KW-1185">Reference proteome</keyword>
<keyword evidence="9 10" id="KW-0998">Cell outer membrane</keyword>
<dbReference type="InterPro" id="IPR008969">
    <property type="entry name" value="CarboxyPept-like_regulatory"/>
</dbReference>
<sequence length="802" mass="90953">MRILLLTASVVFSSILFGQNQVQVKVTDEENIPLFGAHIHAEIGNTVTNVDGETQFEITETGSYRFQVSYLGFKPLDTLIQIHQLPQKIDLIMITDQDELAEVFLTQKASVNIQNTEKINAEYIQDNFAGSLAASLDRIPGVNSIEIGAGASKPIIRGLSFNRIVVAENGSRHEGQQWGADHGLEIDALAIDDIEIIKSVGAIEYGTDAIGGVVQIKTDATPKKEGLTGEYRAFGRSVNQTLANSINLNYKKDDYFFKFRSTLSSYGDYNLPTDTITYLSVKMPVQNRRLMNTAGRERNVMIQGGFQSESFKSTLTLSNNYLKAGFFPGAHGVPSVLRVRDDGDRRNIDFPFQRVNHLKLVNNNQWFFNKSDLSLMLSYQNNRRQEEALFHTHYAGQQPPENDPNLELDFNLNSYEAKIKYDHYFNRQHHSTFGIHSQYQNNEVGGYNFLLPSYHRFTTGIFALHDYDLTNKLALQLGVRADYGNLQTDRFYDPLLFSFLVNRRNLSVEEANALAERSSNTNSDFWNANALLGLSYQASSYWQFSGTFGTTFRFPTAIELAANGIHHGSFRHEQGNENLSTEQGWVADAKVSFNLAEENLLVSFSPYWYYFDNYIFLRPSGRFSPLPHGGQIYEYTESGALLTGFEVFVEKQFFNSLTTTASFEYLQNQQVTGSTSRDFPLPFTPPINAFFEVSYDFNNSKNWLQQTRIFANSTVAWRQTETAQNEAETPGYGIFGGGLQSDLKIGDFKANIMLQAFNVFDKKYFNHTNFYRALEIPEMGRNIQLMIRIPFDINSKTTNPSR</sequence>
<name>A0A967DZ57_9FLAO</name>
<dbReference type="Gene3D" id="2.40.170.20">
    <property type="entry name" value="TonB-dependent receptor, beta-barrel domain"/>
    <property type="match status" value="1"/>
</dbReference>
<dbReference type="Pfam" id="PF00593">
    <property type="entry name" value="TonB_dep_Rec_b-barrel"/>
    <property type="match status" value="1"/>
</dbReference>
<dbReference type="RefSeq" id="WP_166400112.1">
    <property type="nucleotide sequence ID" value="NZ_JAANAS010000044.1"/>
</dbReference>
<evidence type="ECO:0000313" key="14">
    <source>
        <dbReference type="EMBL" id="NGZ89853.1"/>
    </source>
</evidence>
<dbReference type="Proteomes" id="UP000643701">
    <property type="component" value="Unassembled WGS sequence"/>
</dbReference>
<dbReference type="InterPro" id="IPR039426">
    <property type="entry name" value="TonB-dep_rcpt-like"/>
</dbReference>
<dbReference type="EMBL" id="JAANAS010000044">
    <property type="protein sequence ID" value="NGZ89853.1"/>
    <property type="molecule type" value="Genomic_DNA"/>
</dbReference>
<organism evidence="14 15">
    <name type="scientific">Psychroflexus maritimus</name>
    <dbReference type="NCBI Taxonomy" id="2714865"/>
    <lineage>
        <taxon>Bacteria</taxon>
        <taxon>Pseudomonadati</taxon>
        <taxon>Bacteroidota</taxon>
        <taxon>Flavobacteriia</taxon>
        <taxon>Flavobacteriales</taxon>
        <taxon>Flavobacteriaceae</taxon>
        <taxon>Psychroflexus</taxon>
    </lineage>
</organism>
<evidence type="ECO:0000256" key="9">
    <source>
        <dbReference type="ARBA" id="ARBA00023237"/>
    </source>
</evidence>
<dbReference type="PANTHER" id="PTHR30069">
    <property type="entry name" value="TONB-DEPENDENT OUTER MEMBRANE RECEPTOR"/>
    <property type="match status" value="1"/>
</dbReference>
<dbReference type="InterPro" id="IPR036942">
    <property type="entry name" value="Beta-barrel_TonB_sf"/>
</dbReference>
<dbReference type="SUPFAM" id="SSF56935">
    <property type="entry name" value="Porins"/>
    <property type="match status" value="1"/>
</dbReference>
<comment type="similarity">
    <text evidence="10 11">Belongs to the TonB-dependent receptor family.</text>
</comment>
<keyword evidence="7 10" id="KW-0472">Membrane</keyword>
<comment type="subcellular location">
    <subcellularLocation>
        <location evidence="1 10">Cell outer membrane</location>
        <topology evidence="1 10">Multi-pass membrane protein</topology>
    </subcellularLocation>
</comment>
<evidence type="ECO:0000256" key="10">
    <source>
        <dbReference type="PROSITE-ProRule" id="PRU01360"/>
    </source>
</evidence>
<accession>A0A967DZ57</accession>
<comment type="caution">
    <text evidence="14">The sequence shown here is derived from an EMBL/GenBank/DDBJ whole genome shotgun (WGS) entry which is preliminary data.</text>
</comment>
<dbReference type="AlphaFoldDB" id="A0A967DZ57"/>
<evidence type="ECO:0000256" key="7">
    <source>
        <dbReference type="ARBA" id="ARBA00023136"/>
    </source>
</evidence>
<dbReference type="GO" id="GO:0015344">
    <property type="term" value="F:siderophore uptake transmembrane transporter activity"/>
    <property type="evidence" value="ECO:0007669"/>
    <property type="project" value="TreeGrafter"/>
</dbReference>
<dbReference type="InterPro" id="IPR037066">
    <property type="entry name" value="Plug_dom_sf"/>
</dbReference>
<dbReference type="PANTHER" id="PTHR30069:SF29">
    <property type="entry name" value="HEMOGLOBIN AND HEMOGLOBIN-HAPTOGLOBIN-BINDING PROTEIN 1-RELATED"/>
    <property type="match status" value="1"/>
</dbReference>
<keyword evidence="8 14" id="KW-0675">Receptor</keyword>
<evidence type="ECO:0000259" key="12">
    <source>
        <dbReference type="Pfam" id="PF00593"/>
    </source>
</evidence>
<dbReference type="InterPro" id="IPR012910">
    <property type="entry name" value="Plug_dom"/>
</dbReference>
<evidence type="ECO:0000256" key="4">
    <source>
        <dbReference type="ARBA" id="ARBA00022692"/>
    </source>
</evidence>
<evidence type="ECO:0000256" key="2">
    <source>
        <dbReference type="ARBA" id="ARBA00022448"/>
    </source>
</evidence>
<dbReference type="InterPro" id="IPR000531">
    <property type="entry name" value="Beta-barrel_TonB"/>
</dbReference>
<feature type="domain" description="TonB-dependent receptor-like beta-barrel" evidence="12">
    <location>
        <begin position="315"/>
        <end position="739"/>
    </location>
</feature>
<gene>
    <name evidence="14" type="ORF">G7034_06260</name>
</gene>
<evidence type="ECO:0000256" key="3">
    <source>
        <dbReference type="ARBA" id="ARBA00022452"/>
    </source>
</evidence>
<keyword evidence="2 10" id="KW-0813">Transport</keyword>
<evidence type="ECO:0000256" key="5">
    <source>
        <dbReference type="ARBA" id="ARBA00022729"/>
    </source>
</evidence>
<keyword evidence="6 11" id="KW-0798">TonB box</keyword>
<dbReference type="PROSITE" id="PS52016">
    <property type="entry name" value="TONB_DEPENDENT_REC_3"/>
    <property type="match status" value="1"/>
</dbReference>
<evidence type="ECO:0000256" key="11">
    <source>
        <dbReference type="RuleBase" id="RU003357"/>
    </source>
</evidence>
<proteinExistence type="inferred from homology"/>
<dbReference type="GO" id="GO:0044718">
    <property type="term" value="P:siderophore transmembrane transport"/>
    <property type="evidence" value="ECO:0007669"/>
    <property type="project" value="TreeGrafter"/>
</dbReference>
<reference evidence="14" key="1">
    <citation type="submission" date="2020-03" db="EMBL/GenBank/DDBJ databases">
        <title>Psychroflexus Maritimus sp. nov., isolate from marine sediment.</title>
        <authorList>
            <person name="Zhong Y.-L."/>
        </authorList>
    </citation>
    <scope>NUCLEOTIDE SEQUENCE</scope>
    <source>
        <strain evidence="14">C1</strain>
    </source>
</reference>
<evidence type="ECO:0000256" key="1">
    <source>
        <dbReference type="ARBA" id="ARBA00004571"/>
    </source>
</evidence>
<protein>
    <submittedName>
        <fullName evidence="14">TonB-dependent receptor</fullName>
    </submittedName>
</protein>
<feature type="domain" description="TonB-dependent receptor plug" evidence="13">
    <location>
        <begin position="114"/>
        <end position="213"/>
    </location>
</feature>
<dbReference type="Gene3D" id="2.170.130.10">
    <property type="entry name" value="TonB-dependent receptor, plug domain"/>
    <property type="match status" value="1"/>
</dbReference>
<dbReference type="GO" id="GO:0009279">
    <property type="term" value="C:cell outer membrane"/>
    <property type="evidence" value="ECO:0007669"/>
    <property type="project" value="UniProtKB-SubCell"/>
</dbReference>
<evidence type="ECO:0000256" key="8">
    <source>
        <dbReference type="ARBA" id="ARBA00023170"/>
    </source>
</evidence>
<dbReference type="Pfam" id="PF07715">
    <property type="entry name" value="Plug"/>
    <property type="match status" value="1"/>
</dbReference>
<evidence type="ECO:0000313" key="15">
    <source>
        <dbReference type="Proteomes" id="UP000643701"/>
    </source>
</evidence>
<evidence type="ECO:0000259" key="13">
    <source>
        <dbReference type="Pfam" id="PF07715"/>
    </source>
</evidence>
<keyword evidence="4 10" id="KW-0812">Transmembrane</keyword>
<keyword evidence="5" id="KW-0732">Signal</keyword>
<evidence type="ECO:0000256" key="6">
    <source>
        <dbReference type="ARBA" id="ARBA00023077"/>
    </source>
</evidence>